<dbReference type="EMBL" id="CAJVPP010003847">
    <property type="protein sequence ID" value="CAG8638485.1"/>
    <property type="molecule type" value="Genomic_DNA"/>
</dbReference>
<accession>A0A9N9GY93</accession>
<evidence type="ECO:0000313" key="1">
    <source>
        <dbReference type="EMBL" id="CAG8638485.1"/>
    </source>
</evidence>
<gene>
    <name evidence="1" type="ORF">FMOSSE_LOCUS10861</name>
</gene>
<reference evidence="1" key="1">
    <citation type="submission" date="2021-06" db="EMBL/GenBank/DDBJ databases">
        <authorList>
            <person name="Kallberg Y."/>
            <person name="Tangrot J."/>
            <person name="Rosling A."/>
        </authorList>
    </citation>
    <scope>NUCLEOTIDE SEQUENCE</scope>
    <source>
        <strain evidence="1">87-6 pot B 2015</strain>
    </source>
</reference>
<dbReference type="Proteomes" id="UP000789375">
    <property type="component" value="Unassembled WGS sequence"/>
</dbReference>
<proteinExistence type="predicted"/>
<organism evidence="1 2">
    <name type="scientific">Funneliformis mosseae</name>
    <name type="common">Endomycorrhizal fungus</name>
    <name type="synonym">Glomus mosseae</name>
    <dbReference type="NCBI Taxonomy" id="27381"/>
    <lineage>
        <taxon>Eukaryota</taxon>
        <taxon>Fungi</taxon>
        <taxon>Fungi incertae sedis</taxon>
        <taxon>Mucoromycota</taxon>
        <taxon>Glomeromycotina</taxon>
        <taxon>Glomeromycetes</taxon>
        <taxon>Glomerales</taxon>
        <taxon>Glomeraceae</taxon>
        <taxon>Funneliformis</taxon>
    </lineage>
</organism>
<protein>
    <submittedName>
        <fullName evidence="1">6657_t:CDS:1</fullName>
    </submittedName>
</protein>
<name>A0A9N9GY93_FUNMO</name>
<comment type="caution">
    <text evidence="1">The sequence shown here is derived from an EMBL/GenBank/DDBJ whole genome shotgun (WGS) entry which is preliminary data.</text>
</comment>
<keyword evidence="2" id="KW-1185">Reference proteome</keyword>
<dbReference type="AlphaFoldDB" id="A0A9N9GY93"/>
<sequence>MLDPFLKTRRHLQSHIDSIKAVVFMIKSENELTMVPSRRKAKNQQIDYGFSIQLINKVSFHLSEFIHQYLSSMFMKIGDCQHYHTRLGGRTPRILLFVHLTMKQKLRNKNSPFAGLVIRVVINLLNILKRWLTCLSSKYKIGNDGLNPNTKRAISSAIQDADPRPSISR</sequence>
<evidence type="ECO:0000313" key="2">
    <source>
        <dbReference type="Proteomes" id="UP000789375"/>
    </source>
</evidence>